<dbReference type="Proteomes" id="UP000698752">
    <property type="component" value="Unassembled WGS sequence"/>
</dbReference>
<protein>
    <submittedName>
        <fullName evidence="1">Uncharacterized protein</fullName>
    </submittedName>
</protein>
<name>A0ABS5EPX5_9PROT</name>
<evidence type="ECO:0000313" key="2">
    <source>
        <dbReference type="Proteomes" id="UP000698752"/>
    </source>
</evidence>
<dbReference type="RefSeq" id="WP_211871778.1">
    <property type="nucleotide sequence ID" value="NZ_JAAEDI010000039.1"/>
</dbReference>
<reference evidence="2" key="1">
    <citation type="journal article" date="2021" name="Syst. Appl. Microbiol.">
        <title>Roseomonas hellenica sp. nov., isolated from roots of wild-growing Alkanna tinctoria.</title>
        <authorList>
            <person name="Rat A."/>
            <person name="Naranjo H.D."/>
            <person name="Lebbe L."/>
            <person name="Cnockaert M."/>
            <person name="Krigas N."/>
            <person name="Grigoriadou K."/>
            <person name="Maloupa E."/>
            <person name="Willems A."/>
        </authorList>
    </citation>
    <scope>NUCLEOTIDE SEQUENCE [LARGE SCALE GENOMIC DNA]</scope>
    <source>
        <strain evidence="2">LMG 31159</strain>
    </source>
</reference>
<dbReference type="EMBL" id="JAAEDI010000039">
    <property type="protein sequence ID" value="MBR0653069.1"/>
    <property type="molecule type" value="Genomic_DNA"/>
</dbReference>
<sequence>MPAAFLYDDVIARAASVTASAATVPTMPLSNLQDPQPRVRTRFMGSTAAILFDLGASRPLDCVAPLSGTLTASATIRVRLSTADNTGAAGDAWDSGVGPAATGDEANGNVVVVRAAGPATGRYLLVEVTDAALAEIDIGLVVAGALWRMTRAQSWGYQEDRMILDRRDRNGFTGAEFPAPALSNPRFAAFETRYLGVSEIATQYRAMVRRNGAVRDVLWVPDTGLSRAEMNIRSIWGAVVQPGQVDGMTRTAFPGWSRSWRVVERL</sequence>
<evidence type="ECO:0000313" key="1">
    <source>
        <dbReference type="EMBL" id="MBR0653069.1"/>
    </source>
</evidence>
<comment type="caution">
    <text evidence="1">The sequence shown here is derived from an EMBL/GenBank/DDBJ whole genome shotgun (WGS) entry which is preliminary data.</text>
</comment>
<organism evidence="1 2">
    <name type="scientific">Neoroseomonas terrae</name>
    <dbReference type="NCBI Taxonomy" id="424799"/>
    <lineage>
        <taxon>Bacteria</taxon>
        <taxon>Pseudomonadati</taxon>
        <taxon>Pseudomonadota</taxon>
        <taxon>Alphaproteobacteria</taxon>
        <taxon>Acetobacterales</taxon>
        <taxon>Acetobacteraceae</taxon>
        <taxon>Neoroseomonas</taxon>
    </lineage>
</organism>
<proteinExistence type="predicted"/>
<gene>
    <name evidence="1" type="ORF">GXW78_25660</name>
</gene>
<accession>A0ABS5EPX5</accession>
<keyword evidence="2" id="KW-1185">Reference proteome</keyword>